<feature type="transmembrane region" description="Helical" evidence="1">
    <location>
        <begin position="334"/>
        <end position="356"/>
    </location>
</feature>
<protein>
    <submittedName>
        <fullName evidence="3">ABC-type transport system involved in multi-copper enzyme maturation, permease component</fullName>
    </submittedName>
</protein>
<evidence type="ECO:0000313" key="4">
    <source>
        <dbReference type="Proteomes" id="UP000187735"/>
    </source>
</evidence>
<feature type="transmembrane region" description="Helical" evidence="1">
    <location>
        <begin position="537"/>
        <end position="557"/>
    </location>
</feature>
<feature type="transmembrane region" description="Helical" evidence="1">
    <location>
        <begin position="503"/>
        <end position="525"/>
    </location>
</feature>
<feature type="transmembrane region" description="Helical" evidence="1">
    <location>
        <begin position="707"/>
        <end position="726"/>
    </location>
</feature>
<sequence>MSVPDDDGANSIEKQGESTGRAWRLARKELREILRDRRTVITLILMPLLVYPLLGSVMSKGVLSTLSTAKAVDCHIYVETAEDAQRFATAMAMGEQILADENPPSEDDVKAVARATSDGRTNALVFATDPNLRISVFPLRDREGLTLEQTVADGFADLAVRVKNSEPEADTGGVEPQPFQDWELIQRSDSALSKRCFDAVTKRLEAYNRRYLESLVKAGQIPPVRPSTIRTRSIKSTYQAPSPLVTFIPLVLVLMTMTGAVYPAIDLTAGERERGTMEILVAAPVSRMTLLAGKFVAVLVVALLTASMNLISMFATLFALGLEGTVLGSFNATMIVQVIVLMVVFAAFFSAVLLSITSVARSFKEAQAYLVPLMLVSLSPGIFALMPEVKMNGLMAVTPLINTVLMGRDLLQGNVNLLMFAIVLISTALYGVLALSLAARIFGSDAVLYGSAGTWNDLLRRPTEPNVVAPVPVSMSCLAILFSLFIVIGSLPGKITANLYSQLLLNAVVLLLLFVGVPLLFAVAAKVRPTTGFALRLPKWPMWLVALMLGASLWPFLYELQIRTLTEDRIAFLTELFEKLDLNLASIPLWLKLLSLAAAPAICEEFFFRGFLQTSIRSKSSAALAILATGVLFGLFHVIVKDALLFERLLPSTLMGIVLGIVRERSGSVLPGMLLHVLHNGLMLTIAEYEDQLSGYGIGMSTHQHLPTTWLLYAAVPVAVAGILLWKRPKP</sequence>
<dbReference type="PANTHER" id="PTHR43471:SF3">
    <property type="entry name" value="ABC TRANSPORTER PERMEASE PROTEIN NATB"/>
    <property type="match status" value="1"/>
</dbReference>
<accession>A0A1P8WEF9</accession>
<dbReference type="RefSeq" id="WP_077024073.1">
    <property type="nucleotide sequence ID" value="NZ_CP017641.1"/>
</dbReference>
<dbReference type="InterPro" id="IPR003675">
    <property type="entry name" value="Rce1/LyrA-like_dom"/>
</dbReference>
<feature type="transmembrane region" description="Helical" evidence="1">
    <location>
        <begin position="589"/>
        <end position="608"/>
    </location>
</feature>
<keyword evidence="1" id="KW-1133">Transmembrane helix</keyword>
<reference evidence="3 4" key="1">
    <citation type="journal article" date="2016" name="Front. Microbiol.">
        <title>Fuerstia marisgermanicae gen. nov., sp. nov., an Unusual Member of the Phylum Planctomycetes from the German Wadden Sea.</title>
        <authorList>
            <person name="Kohn T."/>
            <person name="Heuer A."/>
            <person name="Jogler M."/>
            <person name="Vollmers J."/>
            <person name="Boedeker C."/>
            <person name="Bunk B."/>
            <person name="Rast P."/>
            <person name="Borchert D."/>
            <person name="Glockner I."/>
            <person name="Freese H.M."/>
            <person name="Klenk H.P."/>
            <person name="Overmann J."/>
            <person name="Kaster A.K."/>
            <person name="Rohde M."/>
            <person name="Wiegand S."/>
            <person name="Jogler C."/>
        </authorList>
    </citation>
    <scope>NUCLEOTIDE SEQUENCE [LARGE SCALE GENOMIC DNA]</scope>
    <source>
        <strain evidence="3 4">NH11</strain>
    </source>
</reference>
<dbReference type="EMBL" id="CP017641">
    <property type="protein sequence ID" value="APZ92456.1"/>
    <property type="molecule type" value="Genomic_DNA"/>
</dbReference>
<feature type="transmembrane region" description="Helical" evidence="1">
    <location>
        <begin position="368"/>
        <end position="386"/>
    </location>
</feature>
<dbReference type="GO" id="GO:0080120">
    <property type="term" value="P:CAAX-box protein maturation"/>
    <property type="evidence" value="ECO:0007669"/>
    <property type="project" value="UniProtKB-ARBA"/>
</dbReference>
<dbReference type="OrthoDB" id="5486437at2"/>
<dbReference type="STRING" id="1891926.Fuma_02067"/>
<keyword evidence="1" id="KW-0812">Transmembrane</keyword>
<name>A0A1P8WEF9_9PLAN</name>
<evidence type="ECO:0000256" key="1">
    <source>
        <dbReference type="SAM" id="Phobius"/>
    </source>
</evidence>
<dbReference type="GO" id="GO:0004175">
    <property type="term" value="F:endopeptidase activity"/>
    <property type="evidence" value="ECO:0007669"/>
    <property type="project" value="UniProtKB-ARBA"/>
</dbReference>
<dbReference type="GO" id="GO:0140359">
    <property type="term" value="F:ABC-type transporter activity"/>
    <property type="evidence" value="ECO:0007669"/>
    <property type="project" value="InterPro"/>
</dbReference>
<dbReference type="NCBIfam" id="NF041647">
    <property type="entry name" value="ABC_perm_CPBP"/>
    <property type="match status" value="1"/>
</dbReference>
<keyword evidence="1" id="KW-0472">Membrane</keyword>
<dbReference type="GO" id="GO:0005886">
    <property type="term" value="C:plasma membrane"/>
    <property type="evidence" value="ECO:0007669"/>
    <property type="project" value="UniProtKB-SubCell"/>
</dbReference>
<feature type="transmembrane region" description="Helical" evidence="1">
    <location>
        <begin position="620"/>
        <end position="639"/>
    </location>
</feature>
<feature type="transmembrane region" description="Helical" evidence="1">
    <location>
        <begin position="417"/>
        <end position="439"/>
    </location>
</feature>
<feature type="transmembrane region" description="Helical" evidence="1">
    <location>
        <begin position="244"/>
        <end position="265"/>
    </location>
</feature>
<evidence type="ECO:0000313" key="3">
    <source>
        <dbReference type="EMBL" id="APZ92456.1"/>
    </source>
</evidence>
<proteinExistence type="predicted"/>
<dbReference type="Proteomes" id="UP000187735">
    <property type="component" value="Chromosome"/>
</dbReference>
<dbReference type="KEGG" id="fmr:Fuma_02067"/>
<feature type="transmembrane region" description="Helical" evidence="1">
    <location>
        <begin position="295"/>
        <end position="322"/>
    </location>
</feature>
<dbReference type="Pfam" id="PF02517">
    <property type="entry name" value="Rce1-like"/>
    <property type="match status" value="1"/>
</dbReference>
<dbReference type="PANTHER" id="PTHR43471">
    <property type="entry name" value="ABC TRANSPORTER PERMEASE"/>
    <property type="match status" value="1"/>
</dbReference>
<keyword evidence="4" id="KW-1185">Reference proteome</keyword>
<dbReference type="Pfam" id="PF12679">
    <property type="entry name" value="ABC2_membrane_2"/>
    <property type="match status" value="1"/>
</dbReference>
<feature type="transmembrane region" description="Helical" evidence="1">
    <location>
        <begin position="467"/>
        <end position="491"/>
    </location>
</feature>
<gene>
    <name evidence="3" type="ORF">Fuma_02067</name>
</gene>
<organism evidence="3 4">
    <name type="scientific">Fuerstiella marisgermanici</name>
    <dbReference type="NCBI Taxonomy" id="1891926"/>
    <lineage>
        <taxon>Bacteria</taxon>
        <taxon>Pseudomonadati</taxon>
        <taxon>Planctomycetota</taxon>
        <taxon>Planctomycetia</taxon>
        <taxon>Planctomycetales</taxon>
        <taxon>Planctomycetaceae</taxon>
        <taxon>Fuerstiella</taxon>
    </lineage>
</organism>
<feature type="domain" description="CAAX prenyl protease 2/Lysostaphin resistance protein A-like" evidence="2">
    <location>
        <begin position="589"/>
        <end position="681"/>
    </location>
</feature>
<evidence type="ECO:0000259" key="2">
    <source>
        <dbReference type="Pfam" id="PF02517"/>
    </source>
</evidence>
<dbReference type="AlphaFoldDB" id="A0A1P8WEF9"/>